<sequence length="107" mass="11681">MVDSKLAGHLPAEKVGGVRVMRKERRQQESENQPTSSEGSSSTEKSDELLKAENVLANSGVVTQIANDYPEAAVKHCHEKAVPRHQVHNNAALCHRSTGPIFQPSKN</sequence>
<keyword evidence="3" id="KW-1185">Reference proteome</keyword>
<dbReference type="Proteomes" id="UP001328107">
    <property type="component" value="Unassembled WGS sequence"/>
</dbReference>
<comment type="caution">
    <text evidence="2">The sequence shown here is derived from an EMBL/GenBank/DDBJ whole genome shotgun (WGS) entry which is preliminary data.</text>
</comment>
<gene>
    <name evidence="2" type="ORF">PMAYCL1PPCAC_15406</name>
</gene>
<dbReference type="EMBL" id="BTRK01000004">
    <property type="protein sequence ID" value="GMR45211.1"/>
    <property type="molecule type" value="Genomic_DNA"/>
</dbReference>
<organism evidence="2 3">
    <name type="scientific">Pristionchus mayeri</name>
    <dbReference type="NCBI Taxonomy" id="1317129"/>
    <lineage>
        <taxon>Eukaryota</taxon>
        <taxon>Metazoa</taxon>
        <taxon>Ecdysozoa</taxon>
        <taxon>Nematoda</taxon>
        <taxon>Chromadorea</taxon>
        <taxon>Rhabditida</taxon>
        <taxon>Rhabditina</taxon>
        <taxon>Diplogasteromorpha</taxon>
        <taxon>Diplogasteroidea</taxon>
        <taxon>Neodiplogasteridae</taxon>
        <taxon>Pristionchus</taxon>
    </lineage>
</organism>
<feature type="compositionally biased region" description="Low complexity" evidence="1">
    <location>
        <begin position="30"/>
        <end position="43"/>
    </location>
</feature>
<name>A0AAN5HYK1_9BILA</name>
<proteinExistence type="predicted"/>
<accession>A0AAN5HYK1</accession>
<evidence type="ECO:0000313" key="2">
    <source>
        <dbReference type="EMBL" id="GMR45211.1"/>
    </source>
</evidence>
<protein>
    <submittedName>
        <fullName evidence="2">Uncharacterized protein</fullName>
    </submittedName>
</protein>
<evidence type="ECO:0000256" key="1">
    <source>
        <dbReference type="SAM" id="MobiDB-lite"/>
    </source>
</evidence>
<feature type="region of interest" description="Disordered" evidence="1">
    <location>
        <begin position="88"/>
        <end position="107"/>
    </location>
</feature>
<evidence type="ECO:0000313" key="3">
    <source>
        <dbReference type="Proteomes" id="UP001328107"/>
    </source>
</evidence>
<dbReference type="Pfam" id="PF15228">
    <property type="entry name" value="DAP"/>
    <property type="match status" value="1"/>
</dbReference>
<reference evidence="3" key="1">
    <citation type="submission" date="2022-10" db="EMBL/GenBank/DDBJ databases">
        <title>Genome assembly of Pristionchus species.</title>
        <authorList>
            <person name="Yoshida K."/>
            <person name="Sommer R.J."/>
        </authorList>
    </citation>
    <scope>NUCLEOTIDE SEQUENCE [LARGE SCALE GENOMIC DNA]</scope>
    <source>
        <strain evidence="3">RS5460</strain>
    </source>
</reference>
<dbReference type="InterPro" id="IPR024130">
    <property type="entry name" value="DAP1/DAPL1"/>
</dbReference>
<feature type="region of interest" description="Disordered" evidence="1">
    <location>
        <begin position="1"/>
        <end position="48"/>
    </location>
</feature>
<dbReference type="AlphaFoldDB" id="A0AAN5HYK1"/>